<evidence type="ECO:0000256" key="1">
    <source>
        <dbReference type="ARBA" id="ARBA00010243"/>
    </source>
</evidence>
<keyword evidence="2" id="KW-0645">Protease</keyword>
<feature type="domain" description="MPN" evidence="8">
    <location>
        <begin position="102"/>
        <end position="224"/>
    </location>
</feature>
<dbReference type="Pfam" id="PF04002">
    <property type="entry name" value="RadC"/>
    <property type="match status" value="1"/>
</dbReference>
<dbReference type="PROSITE" id="PS01302">
    <property type="entry name" value="UPF0758"/>
    <property type="match status" value="1"/>
</dbReference>
<keyword evidence="6" id="KW-0482">Metalloprotease</keyword>
<gene>
    <name evidence="9" type="primary">radC</name>
    <name evidence="9" type="ORF">IAD15_01625</name>
</gene>
<evidence type="ECO:0000256" key="4">
    <source>
        <dbReference type="ARBA" id="ARBA00022801"/>
    </source>
</evidence>
<dbReference type="Gene3D" id="3.40.140.10">
    <property type="entry name" value="Cytidine Deaminase, domain 2"/>
    <property type="match status" value="1"/>
</dbReference>
<dbReference type="NCBIfam" id="NF000642">
    <property type="entry name" value="PRK00024.1"/>
    <property type="match status" value="1"/>
</dbReference>
<evidence type="ECO:0000259" key="8">
    <source>
        <dbReference type="PROSITE" id="PS50249"/>
    </source>
</evidence>
<dbReference type="SUPFAM" id="SSF102712">
    <property type="entry name" value="JAB1/MPN domain"/>
    <property type="match status" value="1"/>
</dbReference>
<dbReference type="Proteomes" id="UP000824175">
    <property type="component" value="Unassembled WGS sequence"/>
</dbReference>
<dbReference type="InterPro" id="IPR025657">
    <property type="entry name" value="RadC_JAB"/>
</dbReference>
<evidence type="ECO:0000256" key="2">
    <source>
        <dbReference type="ARBA" id="ARBA00022670"/>
    </source>
</evidence>
<evidence type="ECO:0000256" key="6">
    <source>
        <dbReference type="ARBA" id="ARBA00023049"/>
    </source>
</evidence>
<evidence type="ECO:0000256" key="7">
    <source>
        <dbReference type="RuleBase" id="RU003797"/>
    </source>
</evidence>
<comment type="similarity">
    <text evidence="1 7">Belongs to the UPF0758 family.</text>
</comment>
<dbReference type="GO" id="GO:0008237">
    <property type="term" value="F:metallopeptidase activity"/>
    <property type="evidence" value="ECO:0007669"/>
    <property type="project" value="UniProtKB-KW"/>
</dbReference>
<dbReference type="CDD" id="cd08071">
    <property type="entry name" value="MPN_DUF2466"/>
    <property type="match status" value="1"/>
</dbReference>
<dbReference type="GO" id="GO:0046872">
    <property type="term" value="F:metal ion binding"/>
    <property type="evidence" value="ECO:0007669"/>
    <property type="project" value="UniProtKB-KW"/>
</dbReference>
<evidence type="ECO:0000313" key="9">
    <source>
        <dbReference type="EMBL" id="HIU12757.1"/>
    </source>
</evidence>
<accession>A0A9D1HN35</accession>
<name>A0A9D1HN35_9FIRM</name>
<dbReference type="NCBIfam" id="TIGR00608">
    <property type="entry name" value="radc"/>
    <property type="match status" value="1"/>
</dbReference>
<protein>
    <submittedName>
        <fullName evidence="9">DNA repair protein RadC</fullName>
    </submittedName>
</protein>
<dbReference type="InterPro" id="IPR046778">
    <property type="entry name" value="UPF0758_N"/>
</dbReference>
<keyword evidence="5" id="KW-0862">Zinc</keyword>
<dbReference type="InterPro" id="IPR037518">
    <property type="entry name" value="MPN"/>
</dbReference>
<proteinExistence type="inferred from homology"/>
<dbReference type="PANTHER" id="PTHR30471:SF3">
    <property type="entry name" value="UPF0758 PROTEIN YEES-RELATED"/>
    <property type="match status" value="1"/>
</dbReference>
<reference evidence="9" key="1">
    <citation type="submission" date="2020-10" db="EMBL/GenBank/DDBJ databases">
        <authorList>
            <person name="Gilroy R."/>
        </authorList>
    </citation>
    <scope>NUCLEOTIDE SEQUENCE</scope>
    <source>
        <strain evidence="9">CHK195-11698</strain>
    </source>
</reference>
<dbReference type="PANTHER" id="PTHR30471">
    <property type="entry name" value="DNA REPAIR PROTEIN RADC"/>
    <property type="match status" value="1"/>
</dbReference>
<keyword evidence="4" id="KW-0378">Hydrolase</keyword>
<sequence>MQIKEMHEDERPREKALYHGIDTLSNAELLAILLKTGTRSASSLDLAYKIIQCCGGFVNLPQLTLADLVQIKGIKEAKALEVLAAIELATRLQLSDPKEKRRIENAQDAFNYLAGKLQDQQQECLVTLFLNTKNQIIRERMIYKGGLDCSIAHPREIYKEAMACSAARIIIAHNHPSGNATPSKADIELTEMIARTGEIIGIPLLDHLIIGKNRYISLREAELF</sequence>
<organism evidence="9 10">
    <name type="scientific">Candidatus Fimiplasma intestinipullorum</name>
    <dbReference type="NCBI Taxonomy" id="2840825"/>
    <lineage>
        <taxon>Bacteria</taxon>
        <taxon>Bacillati</taxon>
        <taxon>Bacillota</taxon>
        <taxon>Clostridia</taxon>
        <taxon>Eubacteriales</taxon>
        <taxon>Candidatus Fimiplasma</taxon>
    </lineage>
</organism>
<keyword evidence="3" id="KW-0479">Metal-binding</keyword>
<dbReference type="EMBL" id="DVMJ01000009">
    <property type="protein sequence ID" value="HIU12757.1"/>
    <property type="molecule type" value="Genomic_DNA"/>
</dbReference>
<dbReference type="InterPro" id="IPR001405">
    <property type="entry name" value="UPF0758"/>
</dbReference>
<dbReference type="Pfam" id="PF20582">
    <property type="entry name" value="UPF0758_N"/>
    <property type="match status" value="1"/>
</dbReference>
<evidence type="ECO:0000313" key="10">
    <source>
        <dbReference type="Proteomes" id="UP000824175"/>
    </source>
</evidence>
<dbReference type="AlphaFoldDB" id="A0A9D1HN35"/>
<dbReference type="InterPro" id="IPR020891">
    <property type="entry name" value="UPF0758_CS"/>
</dbReference>
<comment type="caution">
    <text evidence="9">The sequence shown here is derived from an EMBL/GenBank/DDBJ whole genome shotgun (WGS) entry which is preliminary data.</text>
</comment>
<dbReference type="PROSITE" id="PS50249">
    <property type="entry name" value="MPN"/>
    <property type="match status" value="1"/>
</dbReference>
<evidence type="ECO:0000256" key="3">
    <source>
        <dbReference type="ARBA" id="ARBA00022723"/>
    </source>
</evidence>
<dbReference type="GO" id="GO:0006508">
    <property type="term" value="P:proteolysis"/>
    <property type="evidence" value="ECO:0007669"/>
    <property type="project" value="UniProtKB-KW"/>
</dbReference>
<reference evidence="9" key="2">
    <citation type="journal article" date="2021" name="PeerJ">
        <title>Extensive microbial diversity within the chicken gut microbiome revealed by metagenomics and culture.</title>
        <authorList>
            <person name="Gilroy R."/>
            <person name="Ravi A."/>
            <person name="Getino M."/>
            <person name="Pursley I."/>
            <person name="Horton D.L."/>
            <person name="Alikhan N.F."/>
            <person name="Baker D."/>
            <person name="Gharbi K."/>
            <person name="Hall N."/>
            <person name="Watson M."/>
            <person name="Adriaenssens E.M."/>
            <person name="Foster-Nyarko E."/>
            <person name="Jarju S."/>
            <person name="Secka A."/>
            <person name="Antonio M."/>
            <person name="Oren A."/>
            <person name="Chaudhuri R.R."/>
            <person name="La Ragione R."/>
            <person name="Hildebrand F."/>
            <person name="Pallen M.J."/>
        </authorList>
    </citation>
    <scope>NUCLEOTIDE SEQUENCE</scope>
    <source>
        <strain evidence="9">CHK195-11698</strain>
    </source>
</reference>
<evidence type="ECO:0000256" key="5">
    <source>
        <dbReference type="ARBA" id="ARBA00022833"/>
    </source>
</evidence>